<keyword evidence="6 9" id="KW-0175">Coiled coil</keyword>
<keyword evidence="3" id="KW-0493">Microtubule</keyword>
<evidence type="ECO:0000313" key="13">
    <source>
        <dbReference type="Proteomes" id="UP000249390"/>
    </source>
</evidence>
<dbReference type="InterPro" id="IPR027640">
    <property type="entry name" value="Kinesin-like_fam"/>
</dbReference>
<gene>
    <name evidence="12" type="ORF">DM860_016931</name>
</gene>
<dbReference type="GO" id="GO:0008017">
    <property type="term" value="F:microtubule binding"/>
    <property type="evidence" value="ECO:0007669"/>
    <property type="project" value="InterPro"/>
</dbReference>
<dbReference type="PROSITE" id="PS50067">
    <property type="entry name" value="KINESIN_MOTOR_2"/>
    <property type="match status" value="1"/>
</dbReference>
<feature type="compositionally biased region" description="Basic and acidic residues" evidence="10">
    <location>
        <begin position="578"/>
        <end position="591"/>
    </location>
</feature>
<accession>A0A328DXK0</accession>
<dbReference type="Proteomes" id="UP000249390">
    <property type="component" value="Unassembled WGS sequence"/>
</dbReference>
<feature type="binding site" evidence="8">
    <location>
        <begin position="176"/>
        <end position="183"/>
    </location>
    <ligand>
        <name>ATP</name>
        <dbReference type="ChEBI" id="CHEBI:30616"/>
    </ligand>
</feature>
<dbReference type="InterPro" id="IPR001752">
    <property type="entry name" value="Kinesin_motor_dom"/>
</dbReference>
<dbReference type="GO" id="GO:0005524">
    <property type="term" value="F:ATP binding"/>
    <property type="evidence" value="ECO:0007669"/>
    <property type="project" value="UniProtKB-UniRule"/>
</dbReference>
<evidence type="ECO:0000313" key="12">
    <source>
        <dbReference type="EMBL" id="RAL50464.1"/>
    </source>
</evidence>
<name>A0A328DXK0_9ASTE</name>
<dbReference type="EMBL" id="NQVE01000060">
    <property type="protein sequence ID" value="RAL50464.1"/>
    <property type="molecule type" value="Genomic_DNA"/>
</dbReference>
<evidence type="ECO:0000256" key="3">
    <source>
        <dbReference type="ARBA" id="ARBA00022701"/>
    </source>
</evidence>
<reference evidence="12 13" key="1">
    <citation type="submission" date="2018-06" db="EMBL/GenBank/DDBJ databases">
        <title>The Genome of Cuscuta australis (Dodder) Provides Insight into the Evolution of Plant Parasitism.</title>
        <authorList>
            <person name="Liu H."/>
        </authorList>
    </citation>
    <scope>NUCLEOTIDE SEQUENCE [LARGE SCALE GENOMIC DNA]</scope>
    <source>
        <strain evidence="13">cv. Yunnan</strain>
        <tissue evidence="12">Vines</tissue>
    </source>
</reference>
<feature type="region of interest" description="Disordered" evidence="10">
    <location>
        <begin position="578"/>
        <end position="615"/>
    </location>
</feature>
<evidence type="ECO:0000256" key="10">
    <source>
        <dbReference type="SAM" id="MobiDB-lite"/>
    </source>
</evidence>
<keyword evidence="7 8" id="KW-0505">Motor protein</keyword>
<sequence>MFISIEEEKALLSNGEELVKSALMESHPDSITGKLEASEESPAIYFSEDKHELEQRIMSLEGDIVNLRIRQRALDEKRREALKKIIDAKGCIRLFCRVRPFIATDRTTRRTHQCLLVEPEKIQVRSGGGGGVGGTKEFGFDKVFPQEASQEDVFIEVQPILRSALDGHNVCILAYGQTGTGKTYTMDGSSTSPGIIPRVLEELFRHKASSDGSTNYTFSISMLEVYLGHLRDLLAPKPSSKVYASSRCILNIQTDAKGSVDIDGLMEMELSNYTKAKWWYSKGRRVRSTSWTNVNEASSRSHCLTRITICRTDDATGGKPQVSKLWMVDLGGSERILKTGATGQTLDEGRAINLSLSALGDVIAALRRKKGHVPYRNSKLTQILKDSLGNGSKVLVLVHASPCEEDIVETTCSFTFAKRARAVDCNRDLSQEAKKKKENKIAELQEQMVEDEEECQNLRHQIENAKLLLSKTRKTLSMMTRKPPEDDEQCHVSAREEDFSQLIKKPEKTAPRRIVSANSMPRFMTSTVASRQRESPTERQMDIRPKTFRYWAKSSVQIPPGSQSVSYSDPRLKHFLRNTEKKEGLCDDTKKASAHSNPNAKVAAGRHRRRMSDCL</sequence>
<evidence type="ECO:0000256" key="9">
    <source>
        <dbReference type="SAM" id="Coils"/>
    </source>
</evidence>
<dbReference type="SMART" id="SM00129">
    <property type="entry name" value="KISc"/>
    <property type="match status" value="1"/>
</dbReference>
<feature type="coiled-coil region" evidence="9">
    <location>
        <begin position="426"/>
        <end position="475"/>
    </location>
</feature>
<keyword evidence="5 8" id="KW-0067">ATP-binding</keyword>
<dbReference type="AlphaFoldDB" id="A0A328DXK0"/>
<evidence type="ECO:0000256" key="2">
    <source>
        <dbReference type="ARBA" id="ARBA00010899"/>
    </source>
</evidence>
<comment type="subcellular location">
    <subcellularLocation>
        <location evidence="1">Plastid</location>
    </subcellularLocation>
</comment>
<evidence type="ECO:0000256" key="4">
    <source>
        <dbReference type="ARBA" id="ARBA00022741"/>
    </source>
</evidence>
<organism evidence="12 13">
    <name type="scientific">Cuscuta australis</name>
    <dbReference type="NCBI Taxonomy" id="267555"/>
    <lineage>
        <taxon>Eukaryota</taxon>
        <taxon>Viridiplantae</taxon>
        <taxon>Streptophyta</taxon>
        <taxon>Embryophyta</taxon>
        <taxon>Tracheophyta</taxon>
        <taxon>Spermatophyta</taxon>
        <taxon>Magnoliopsida</taxon>
        <taxon>eudicotyledons</taxon>
        <taxon>Gunneridae</taxon>
        <taxon>Pentapetalae</taxon>
        <taxon>asterids</taxon>
        <taxon>lamiids</taxon>
        <taxon>Solanales</taxon>
        <taxon>Convolvulaceae</taxon>
        <taxon>Cuscuteae</taxon>
        <taxon>Cuscuta</taxon>
        <taxon>Cuscuta subgen. Grammica</taxon>
        <taxon>Cuscuta sect. Cleistogrammica</taxon>
    </lineage>
</organism>
<comment type="caution">
    <text evidence="12">The sequence shown here is derived from an EMBL/GenBank/DDBJ whole genome shotgun (WGS) entry which is preliminary data.</text>
</comment>
<dbReference type="PANTHER" id="PTHR47972:SF9">
    <property type="entry name" value="KINESIN-LIKE PROTEIN KIN-14U"/>
    <property type="match status" value="1"/>
</dbReference>
<feature type="domain" description="Kinesin motor" evidence="11">
    <location>
        <begin position="91"/>
        <end position="423"/>
    </location>
</feature>
<feature type="compositionally biased region" description="Basic residues" evidence="10">
    <location>
        <begin position="604"/>
        <end position="615"/>
    </location>
</feature>
<evidence type="ECO:0000256" key="7">
    <source>
        <dbReference type="ARBA" id="ARBA00023175"/>
    </source>
</evidence>
<comment type="similarity">
    <text evidence="2">Belongs to the TRAFAC class myosin-kinesin ATPase superfamily. Kinesin family. KIN-14 subfamily.</text>
</comment>
<protein>
    <recommendedName>
        <fullName evidence="11">Kinesin motor domain-containing protein</fullName>
    </recommendedName>
</protein>
<dbReference type="PRINTS" id="PR00380">
    <property type="entry name" value="KINESINHEAVY"/>
</dbReference>
<dbReference type="Pfam" id="PF00225">
    <property type="entry name" value="Kinesin"/>
    <property type="match status" value="1"/>
</dbReference>
<dbReference type="GO" id="GO:0009536">
    <property type="term" value="C:plastid"/>
    <property type="evidence" value="ECO:0007669"/>
    <property type="project" value="UniProtKB-SubCell"/>
</dbReference>
<dbReference type="GO" id="GO:0003777">
    <property type="term" value="F:microtubule motor activity"/>
    <property type="evidence" value="ECO:0007669"/>
    <property type="project" value="InterPro"/>
</dbReference>
<evidence type="ECO:0000256" key="8">
    <source>
        <dbReference type="PROSITE-ProRule" id="PRU00283"/>
    </source>
</evidence>
<dbReference type="PANTHER" id="PTHR47972">
    <property type="entry name" value="KINESIN-LIKE PROTEIN KLP-3"/>
    <property type="match status" value="1"/>
</dbReference>
<evidence type="ECO:0000259" key="11">
    <source>
        <dbReference type="PROSITE" id="PS50067"/>
    </source>
</evidence>
<proteinExistence type="inferred from homology"/>
<evidence type="ECO:0000256" key="1">
    <source>
        <dbReference type="ARBA" id="ARBA00004474"/>
    </source>
</evidence>
<dbReference type="InterPro" id="IPR027417">
    <property type="entry name" value="P-loop_NTPase"/>
</dbReference>
<dbReference type="FunFam" id="3.40.850.10:FF:000074">
    <property type="entry name" value="p-loop containing nucleoside triphosphate hydrolase superfamily protein"/>
    <property type="match status" value="1"/>
</dbReference>
<keyword evidence="4 8" id="KW-0547">Nucleotide-binding</keyword>
<evidence type="ECO:0000256" key="5">
    <source>
        <dbReference type="ARBA" id="ARBA00022840"/>
    </source>
</evidence>
<dbReference type="GO" id="GO:0007018">
    <property type="term" value="P:microtubule-based movement"/>
    <property type="evidence" value="ECO:0007669"/>
    <property type="project" value="InterPro"/>
</dbReference>
<dbReference type="GO" id="GO:0005874">
    <property type="term" value="C:microtubule"/>
    <property type="evidence" value="ECO:0007669"/>
    <property type="project" value="UniProtKB-KW"/>
</dbReference>
<dbReference type="InterPro" id="IPR036961">
    <property type="entry name" value="Kinesin_motor_dom_sf"/>
</dbReference>
<dbReference type="SUPFAM" id="SSF52540">
    <property type="entry name" value="P-loop containing nucleoside triphosphate hydrolases"/>
    <property type="match status" value="1"/>
</dbReference>
<dbReference type="Gene3D" id="3.40.850.10">
    <property type="entry name" value="Kinesin motor domain"/>
    <property type="match status" value="1"/>
</dbReference>
<evidence type="ECO:0000256" key="6">
    <source>
        <dbReference type="ARBA" id="ARBA00023054"/>
    </source>
</evidence>
<keyword evidence="13" id="KW-1185">Reference proteome</keyword>